<feature type="transmembrane region" description="Helical" evidence="1">
    <location>
        <begin position="62"/>
        <end position="83"/>
    </location>
</feature>
<keyword evidence="3" id="KW-1185">Reference proteome</keyword>
<feature type="transmembrane region" description="Helical" evidence="1">
    <location>
        <begin position="103"/>
        <end position="124"/>
    </location>
</feature>
<name>A0A133V3N2_9EURY</name>
<keyword evidence="1" id="KW-1133">Transmembrane helix</keyword>
<dbReference type="EMBL" id="LHXX01000070">
    <property type="protein sequence ID" value="KXB01016.1"/>
    <property type="molecule type" value="Genomic_DNA"/>
</dbReference>
<gene>
    <name evidence="2" type="ORF">AKJ43_03740</name>
</gene>
<organism evidence="2 3">
    <name type="scientific">candidate division MSBL1 archaeon SCGC-AAA261D19</name>
    <dbReference type="NCBI Taxonomy" id="1698273"/>
    <lineage>
        <taxon>Archaea</taxon>
        <taxon>Methanobacteriati</taxon>
        <taxon>Methanobacteriota</taxon>
        <taxon>candidate division MSBL1</taxon>
    </lineage>
</organism>
<evidence type="ECO:0000313" key="2">
    <source>
        <dbReference type="EMBL" id="KXB01016.1"/>
    </source>
</evidence>
<evidence type="ECO:0000256" key="1">
    <source>
        <dbReference type="SAM" id="Phobius"/>
    </source>
</evidence>
<evidence type="ECO:0000313" key="3">
    <source>
        <dbReference type="Proteomes" id="UP000070400"/>
    </source>
</evidence>
<reference evidence="2 3" key="1">
    <citation type="journal article" date="2016" name="Sci. Rep.">
        <title>Metabolic traits of an uncultured archaeal lineage -MSBL1- from brine pools of the Red Sea.</title>
        <authorList>
            <person name="Mwirichia R."/>
            <person name="Alam I."/>
            <person name="Rashid M."/>
            <person name="Vinu M."/>
            <person name="Ba-Alawi W."/>
            <person name="Anthony Kamau A."/>
            <person name="Kamanda Ngugi D."/>
            <person name="Goker M."/>
            <person name="Klenk H.P."/>
            <person name="Bajic V."/>
            <person name="Stingl U."/>
        </authorList>
    </citation>
    <scope>NUCLEOTIDE SEQUENCE [LARGE SCALE GENOMIC DNA]</scope>
    <source>
        <strain evidence="2">SCGC-AAA261D19</strain>
    </source>
</reference>
<dbReference type="Proteomes" id="UP000070400">
    <property type="component" value="Unassembled WGS sequence"/>
</dbReference>
<keyword evidence="1" id="KW-0812">Transmembrane</keyword>
<keyword evidence="1" id="KW-0472">Membrane</keyword>
<accession>A0A133V3N2</accession>
<comment type="caution">
    <text evidence="2">The sequence shown here is derived from an EMBL/GenBank/DDBJ whole genome shotgun (WGS) entry which is preliminary data.</text>
</comment>
<dbReference type="AlphaFoldDB" id="A0A133V3N2"/>
<feature type="transmembrane region" description="Helical" evidence="1">
    <location>
        <begin position="15"/>
        <end position="33"/>
    </location>
</feature>
<protein>
    <submittedName>
        <fullName evidence="2">Uncharacterized protein</fullName>
    </submittedName>
</protein>
<feature type="transmembrane region" description="Helical" evidence="1">
    <location>
        <begin position="39"/>
        <end position="55"/>
    </location>
</feature>
<proteinExistence type="predicted"/>
<sequence length="127" mass="15100">MSLIYAFLSKRRTSLRIKLLLTFIVYFIVMKNVHEPHSFVLIPLFILVLAENFSIKRLWMYRLIWILPLTFAVFNVPITRFFYGFTLNENFLYFLTLPEPIKAILLGAIMIAFYITLWTSLVNLTKE</sequence>